<dbReference type="RefSeq" id="XP_013236695.1">
    <property type="nucleotide sequence ID" value="XM_013381241.1"/>
</dbReference>
<reference evidence="2 3" key="1">
    <citation type="submission" date="2014-04" db="EMBL/GenBank/DDBJ databases">
        <title>A new species of microsporidia sheds light on the evolution of extreme parasitism.</title>
        <authorList>
            <person name="Haag K.L."/>
            <person name="James T.Y."/>
            <person name="Larsson R."/>
            <person name="Schaer T.M."/>
            <person name="Refardt D."/>
            <person name="Pombert J.-F."/>
            <person name="Ebert D."/>
        </authorList>
    </citation>
    <scope>NUCLEOTIDE SEQUENCE [LARGE SCALE GENOMIC DNA]</scope>
    <source>
        <strain evidence="2 3">UGP3</strain>
        <tissue evidence="2">Spores</tissue>
    </source>
</reference>
<dbReference type="GeneID" id="25260878"/>
<dbReference type="VEuPathDB" id="MicrosporidiaDB:DI09_7p470"/>
<evidence type="ECO:0000313" key="2">
    <source>
        <dbReference type="EMBL" id="KGG50268.1"/>
    </source>
</evidence>
<keyword evidence="1" id="KW-0732">Signal</keyword>
<comment type="caution">
    <text evidence="2">The sequence shown here is derived from an EMBL/GenBank/DDBJ whole genome shotgun (WGS) entry which is preliminary data.</text>
</comment>
<evidence type="ECO:0000256" key="1">
    <source>
        <dbReference type="SAM" id="SignalP"/>
    </source>
</evidence>
<dbReference type="Proteomes" id="UP000029725">
    <property type="component" value="Unassembled WGS sequence"/>
</dbReference>
<gene>
    <name evidence="2" type="ORF">DI09_7p470</name>
</gene>
<dbReference type="HOGENOM" id="CLU_465456_0_0_1"/>
<accession>A0A098VMI6</accession>
<keyword evidence="3" id="KW-1185">Reference proteome</keyword>
<protein>
    <submittedName>
        <fullName evidence="2">Uncharacterized protein</fullName>
    </submittedName>
</protein>
<name>A0A098VMI6_9MICR</name>
<organism evidence="2 3">
    <name type="scientific">Mitosporidium daphniae</name>
    <dbReference type="NCBI Taxonomy" id="1485682"/>
    <lineage>
        <taxon>Eukaryota</taxon>
        <taxon>Fungi</taxon>
        <taxon>Fungi incertae sedis</taxon>
        <taxon>Microsporidia</taxon>
        <taxon>Mitosporidium</taxon>
    </lineage>
</organism>
<dbReference type="AlphaFoldDB" id="A0A098VMI6"/>
<dbReference type="EMBL" id="JMKJ01000590">
    <property type="protein sequence ID" value="KGG50268.1"/>
    <property type="molecule type" value="Genomic_DNA"/>
</dbReference>
<feature type="signal peptide" evidence="1">
    <location>
        <begin position="1"/>
        <end position="19"/>
    </location>
</feature>
<sequence>MFLKTFFVLFILQAIDVYGELLVHKTFYYQRKLDTSVNSITRSSDWTSVGHSYQHHSQRDSIFELLETTQSALKRYLISVADEEVTAEGFLSGLQMVDPQMSNALKELISGDLKILAKSDPLIVTSLFDLRLCRLKPFSKDALKAFIVFRNEHVIELYDGDIRYDTYRAFRKDYPACLQAFPKSYSDPKELAKLTFMNMNSQDSLHTFQQLLDGLEPPVLARSILSEESNDWSIAPEIKKLLKAILEAKERGWQSKLIGKSIFFGIGNIPLLSYKQSNTEKEKKRALVDQVVYELAIKSGLDGFIVPYLYVTEKSSKMGGSLSVYKSIFSLDAETGGVDSLPTKYTIFGNILYSRTDTGNTYCSMALLLGLTTKYIPRHSADEAFLVNEVYNEFIGASELDEIAVFSILFRANGYHSRNFVLTFCQKKRRLVIKNIDYEFSLGSFHHTISLETYGYRIDDNLLPIHPHFELPIAYHWKLESKKSMYTNVLRKLLKNVPQKRRDAISAISEKLLNIDLKACKEIIQKIYSNLHETAKLHVDSLEYIRMQMVELIAYYHSNSILSVSEIILRTLRESKVLVLGPEEVN</sequence>
<feature type="chain" id="PRO_5001941871" evidence="1">
    <location>
        <begin position="20"/>
        <end position="586"/>
    </location>
</feature>
<proteinExistence type="predicted"/>
<evidence type="ECO:0000313" key="3">
    <source>
        <dbReference type="Proteomes" id="UP000029725"/>
    </source>
</evidence>